<evidence type="ECO:0000256" key="7">
    <source>
        <dbReference type="SAM" id="MobiDB-lite"/>
    </source>
</evidence>
<feature type="compositionally biased region" description="Polar residues" evidence="7">
    <location>
        <begin position="701"/>
        <end position="716"/>
    </location>
</feature>
<evidence type="ECO:0000256" key="6">
    <source>
        <dbReference type="SAM" id="Coils"/>
    </source>
</evidence>
<name>A0A8J4V6D3_9MYCE</name>
<feature type="coiled-coil region" evidence="6">
    <location>
        <begin position="19"/>
        <end position="46"/>
    </location>
</feature>
<evidence type="ECO:0000256" key="4">
    <source>
        <dbReference type="ARBA" id="ARBA00022777"/>
    </source>
</evidence>
<dbReference type="EMBL" id="AJWJ01000253">
    <property type="protein sequence ID" value="KAF2072719.1"/>
    <property type="molecule type" value="Genomic_DNA"/>
</dbReference>
<dbReference type="GO" id="GO:0005524">
    <property type="term" value="F:ATP binding"/>
    <property type="evidence" value="ECO:0007669"/>
    <property type="project" value="UniProtKB-KW"/>
</dbReference>
<dbReference type="InterPro" id="IPR008271">
    <property type="entry name" value="Ser/Thr_kinase_AS"/>
</dbReference>
<dbReference type="OrthoDB" id="19496at2759"/>
<dbReference type="Pfam" id="PF02493">
    <property type="entry name" value="MORN"/>
    <property type="match status" value="2"/>
</dbReference>
<feature type="region of interest" description="Disordered" evidence="7">
    <location>
        <begin position="359"/>
        <end position="378"/>
    </location>
</feature>
<dbReference type="InterPro" id="IPR051681">
    <property type="entry name" value="Ser/Thr_Kinases-Pseudokinases"/>
</dbReference>
<dbReference type="InterPro" id="IPR001245">
    <property type="entry name" value="Ser-Thr/Tyr_kinase_cat_dom"/>
</dbReference>
<dbReference type="PRINTS" id="PR00109">
    <property type="entry name" value="TYRKINASE"/>
</dbReference>
<sequence>MMSNFEVIRPQSYNYDVIIKNDNDQLQQHQQQINSLQQNQTLQQQQQQTSNNMQPLAMSINRNNTSDLNSLPMMVHSHYGLYYGPLNEKKHKDGKGTFIFSNSIYTGQWKDDKREGEGTLVMSDGFANDEVKQPQPQLQQNNNLSTSTSFRDVKYHQQQQQQHHRQSFSSTNNSSLSSSKDALVRIENTFNQLENKVVLQQDDQYLSSHDYYSGKWQASKANGLGTFHFKKDNSSHQDFWRCGLVIRYVNRNNILLPLTEESLVSSFSDSKEILKEMIEDWKRVIGTDEDFPSSKPFLSMPTTGSTNLSISQLNSNGTSTTPSSPGGGTSTLLDNLTMNETKVLSSSVTTPSLLQHSYTQPSFSQQSQQPSLTNSFNQQMQQRNQLLLQQKKNVKQSFGVITASYIKNRLETEEKFFVPLIFFISKWEIPLKSFSISNTNSNFLIVIPDTDSATFVPLSNLMMQSNILDRLISKVLTTDNSIIKNNNTVPSSPITAFNNSTIMEEDNLGASTTTTSTSEERELYKLFPVCLDIDEDEDIQKRNIHNIISKLKEFPKQQQSPDGTPPIFLIQQICQIISIFKKTRPLESHLLSKQFSIAKNYFFKPPAAAGEKPSRANTTTTTSPDSLSPPMSSLGVAAPKNVSTSAPVSPNGKVVPVEPFSSPSGKNTPLSTTNAPSGKPSSKSNLSITTSSKLESKDNGKNSTNQTTTAVTVSKPTPNYHKAFESIHQFKQQSKTDLLSALMEPSSSANNNNNGADEEHPQINSQTINVLFNLFKSTYQFPQSLEDSVSYLRSIQENLENMKNIVEKKINFIKEALSRDADYYSLRELNSGSVDKHNIVGLYKDYLKSKDDQIGNFVNELQKDIDLFDKSYSTCQELCTILYSYQILLIIKRLRNATQFIQQFKKLLDEKKQSGSPVPKDGIIKFVRHIFKITEHLLYSFNQQKSFIKLDDVIKDSIQTFINNSSELFGLLKNNNASNNGNSASGNHENQGLSSPPSNSAVSVNVSGTSPPEKSNSTQSLTSLITSNLVGFVFNNKKSPPSPIYTSFSNSLGFGSGSNSGNGNGNLPQLQKIGPINTSHIFEPSDISPGPFSFISPLNKIPEEIKSGNYHLIIPIASSGDEQLVAFLSQSLLDLRTNLLSLESLKTLEKSKIINLFNVLLHSAVLCPFKFFRSDVFKTISPLLAFYSKKDELFIRFKEIFKTFFEITFKEQYDGVSVTFGAQFCMFLASLYKGLNSKLKKDFVDTFPIEKLIDLMERPYNTDTKPCDSIKAQAAQVLINLSISSFNNLTEIKNRGGLASILELCKLGQVFAHTQIDESELKIAEFLGAGALARVNKATWNGKEVAVKIFNEGSYSFRLEDFLKEVAIMGLINHPNLLKLEGACITPRATESTFMIVTELMHKGTLFDVIKKNKPLPVQTIVKHALSVAYGLSYLHSIDLIHRDIKASNILVDMNDNSKVGDFGLSRVVNSFNMTSNAGTPKWESPECLAGEAYTSAADVYSYGMTLVELITGDEPFPEIQTIVELFRVVYEKKLRPKLPSSTPHFLSSLVKDCLSHTPKKRPTITQIISRLHENSADQKITPNLN</sequence>
<feature type="compositionally biased region" description="Low complexity" evidence="7">
    <location>
        <begin position="156"/>
        <end position="176"/>
    </location>
</feature>
<feature type="compositionally biased region" description="Polar residues" evidence="7">
    <location>
        <begin position="302"/>
        <end position="313"/>
    </location>
</feature>
<proteinExistence type="predicted"/>
<comment type="caution">
    <text evidence="9">The sequence shown here is derived from an EMBL/GenBank/DDBJ whole genome shotgun (WGS) entry which is preliminary data.</text>
</comment>
<keyword evidence="2" id="KW-0677">Repeat</keyword>
<feature type="region of interest" description="Disordered" evidence="7">
    <location>
        <begin position="302"/>
        <end position="332"/>
    </location>
</feature>
<reference evidence="9" key="1">
    <citation type="submission" date="2020-01" db="EMBL/GenBank/DDBJ databases">
        <title>Development of genomics and gene disruption for Polysphondylium violaceum indicates a role for the polyketide synthase stlB in stalk morphogenesis.</title>
        <authorList>
            <person name="Narita B."/>
            <person name="Kawabe Y."/>
            <person name="Kin K."/>
            <person name="Saito T."/>
            <person name="Gibbs R."/>
            <person name="Kuspa A."/>
            <person name="Muzny D."/>
            <person name="Queller D."/>
            <person name="Richards S."/>
            <person name="Strassman J."/>
            <person name="Sucgang R."/>
            <person name="Worley K."/>
            <person name="Schaap P."/>
        </authorList>
    </citation>
    <scope>NUCLEOTIDE SEQUENCE</scope>
    <source>
        <strain evidence="9">QSvi11</strain>
    </source>
</reference>
<feature type="region of interest" description="Disordered" evidence="7">
    <location>
        <begin position="606"/>
        <end position="716"/>
    </location>
</feature>
<dbReference type="InterPro" id="IPR003409">
    <property type="entry name" value="MORN"/>
</dbReference>
<keyword evidence="1" id="KW-0808">Transferase</keyword>
<dbReference type="InterPro" id="IPR011009">
    <property type="entry name" value="Kinase-like_dom_sf"/>
</dbReference>
<dbReference type="InterPro" id="IPR000719">
    <property type="entry name" value="Prot_kinase_dom"/>
</dbReference>
<dbReference type="PANTHER" id="PTHR44329:SF298">
    <property type="entry name" value="MIXED LINEAGE KINASE DOMAIN-LIKE PROTEIN"/>
    <property type="match status" value="1"/>
</dbReference>
<dbReference type="SUPFAM" id="SSF82185">
    <property type="entry name" value="Histone H3 K4-specific methyltransferase SET7/9 N-terminal domain"/>
    <property type="match status" value="1"/>
</dbReference>
<evidence type="ECO:0000259" key="8">
    <source>
        <dbReference type="PROSITE" id="PS50011"/>
    </source>
</evidence>
<dbReference type="PROSITE" id="PS00108">
    <property type="entry name" value="PROTEIN_KINASE_ST"/>
    <property type="match status" value="1"/>
</dbReference>
<feature type="compositionally biased region" description="Polar residues" evidence="7">
    <location>
        <begin position="661"/>
        <end position="680"/>
    </location>
</feature>
<evidence type="ECO:0000256" key="3">
    <source>
        <dbReference type="ARBA" id="ARBA00022741"/>
    </source>
</evidence>
<organism evidence="9 10">
    <name type="scientific">Polysphondylium violaceum</name>
    <dbReference type="NCBI Taxonomy" id="133409"/>
    <lineage>
        <taxon>Eukaryota</taxon>
        <taxon>Amoebozoa</taxon>
        <taxon>Evosea</taxon>
        <taxon>Eumycetozoa</taxon>
        <taxon>Dictyostelia</taxon>
        <taxon>Dictyosteliales</taxon>
        <taxon>Dictyosteliaceae</taxon>
        <taxon>Polysphondylium</taxon>
    </lineage>
</organism>
<evidence type="ECO:0000256" key="2">
    <source>
        <dbReference type="ARBA" id="ARBA00022737"/>
    </source>
</evidence>
<dbReference type="CDD" id="cd13999">
    <property type="entry name" value="STKc_MAP3K-like"/>
    <property type="match status" value="1"/>
</dbReference>
<dbReference type="Proteomes" id="UP000695562">
    <property type="component" value="Unassembled WGS sequence"/>
</dbReference>
<feature type="compositionally biased region" description="Low complexity" evidence="7">
    <location>
        <begin position="994"/>
        <end position="1007"/>
    </location>
</feature>
<feature type="compositionally biased region" description="Polar residues" evidence="7">
    <location>
        <begin position="1008"/>
        <end position="1019"/>
    </location>
</feature>
<dbReference type="SMART" id="SM00698">
    <property type="entry name" value="MORN"/>
    <property type="match status" value="2"/>
</dbReference>
<evidence type="ECO:0000313" key="9">
    <source>
        <dbReference type="EMBL" id="KAF2072719.1"/>
    </source>
</evidence>
<dbReference type="Gene3D" id="1.10.510.10">
    <property type="entry name" value="Transferase(Phosphotransferase) domain 1"/>
    <property type="match status" value="1"/>
</dbReference>
<feature type="region of interest" description="Disordered" evidence="7">
    <location>
        <begin position="980"/>
        <end position="1019"/>
    </location>
</feature>
<keyword evidence="10" id="KW-1185">Reference proteome</keyword>
<feature type="compositionally biased region" description="Low complexity" evidence="7">
    <location>
        <begin position="314"/>
        <end position="324"/>
    </location>
</feature>
<accession>A0A8J4V6D3</accession>
<dbReference type="GO" id="GO:0004674">
    <property type="term" value="F:protein serine/threonine kinase activity"/>
    <property type="evidence" value="ECO:0007669"/>
    <property type="project" value="TreeGrafter"/>
</dbReference>
<feature type="compositionally biased region" description="Low complexity" evidence="7">
    <location>
        <begin position="681"/>
        <end position="693"/>
    </location>
</feature>
<dbReference type="PROSITE" id="PS50011">
    <property type="entry name" value="PROTEIN_KINASE_DOM"/>
    <property type="match status" value="1"/>
</dbReference>
<evidence type="ECO:0000256" key="5">
    <source>
        <dbReference type="ARBA" id="ARBA00022840"/>
    </source>
</evidence>
<gene>
    <name evidence="9" type="ORF">CYY_005960</name>
</gene>
<dbReference type="Pfam" id="PF07714">
    <property type="entry name" value="PK_Tyr_Ser-Thr"/>
    <property type="match status" value="1"/>
</dbReference>
<keyword evidence="4" id="KW-0418">Kinase</keyword>
<feature type="region of interest" description="Disordered" evidence="7">
    <location>
        <begin position="153"/>
        <end position="176"/>
    </location>
</feature>
<dbReference type="SMART" id="SM00220">
    <property type="entry name" value="S_TKc"/>
    <property type="match status" value="1"/>
</dbReference>
<feature type="compositionally biased region" description="Low complexity" evidence="7">
    <location>
        <begin position="618"/>
        <end position="633"/>
    </location>
</feature>
<dbReference type="PANTHER" id="PTHR44329">
    <property type="entry name" value="SERINE/THREONINE-PROTEIN KINASE TNNI3K-RELATED"/>
    <property type="match status" value="1"/>
</dbReference>
<evidence type="ECO:0000256" key="1">
    <source>
        <dbReference type="ARBA" id="ARBA00022679"/>
    </source>
</evidence>
<keyword evidence="3" id="KW-0547">Nucleotide-binding</keyword>
<evidence type="ECO:0000313" key="10">
    <source>
        <dbReference type="Proteomes" id="UP000695562"/>
    </source>
</evidence>
<dbReference type="Gene3D" id="3.30.200.20">
    <property type="entry name" value="Phosphorylase Kinase, domain 1"/>
    <property type="match status" value="1"/>
</dbReference>
<feature type="coiled-coil region" evidence="6">
    <location>
        <begin position="176"/>
        <end position="203"/>
    </location>
</feature>
<dbReference type="SUPFAM" id="SSF56112">
    <property type="entry name" value="Protein kinase-like (PK-like)"/>
    <property type="match status" value="1"/>
</dbReference>
<protein>
    <recommendedName>
        <fullName evidence="8">Protein kinase domain-containing protein</fullName>
    </recommendedName>
</protein>
<keyword evidence="6" id="KW-0175">Coiled coil</keyword>
<feature type="domain" description="Protein kinase" evidence="8">
    <location>
        <begin position="1321"/>
        <end position="1576"/>
    </location>
</feature>
<keyword evidence="5" id="KW-0067">ATP-binding</keyword>